<reference evidence="2" key="1">
    <citation type="submission" date="2024-06" db="EMBL/GenBank/DDBJ databases">
        <title>Complete genome sequence of the cellulolytic actinobacterium, Cellulosimicrobium ES-005.</title>
        <authorList>
            <person name="Matthews C.T."/>
            <person name="Underwood K.D."/>
            <person name="Ghanchi K.M."/>
            <person name="Fields S.D."/>
            <person name="Gardner S.G."/>
        </authorList>
    </citation>
    <scope>NUCLEOTIDE SEQUENCE</scope>
    <source>
        <strain evidence="2">ES-005</strain>
    </source>
</reference>
<feature type="compositionally biased region" description="Basic and acidic residues" evidence="1">
    <location>
        <begin position="73"/>
        <end position="91"/>
    </location>
</feature>
<protein>
    <submittedName>
        <fullName evidence="2">Uncharacterized protein</fullName>
    </submittedName>
</protein>
<evidence type="ECO:0000313" key="2">
    <source>
        <dbReference type="EMBL" id="XCH28845.1"/>
    </source>
</evidence>
<evidence type="ECO:0000256" key="1">
    <source>
        <dbReference type="SAM" id="MobiDB-lite"/>
    </source>
</evidence>
<name>A0AAU8FYG5_9MICO</name>
<proteinExistence type="predicted"/>
<dbReference type="EMBL" id="CP159290">
    <property type="protein sequence ID" value="XCH28845.1"/>
    <property type="molecule type" value="Genomic_DNA"/>
</dbReference>
<dbReference type="RefSeq" id="WP_353707253.1">
    <property type="nucleotide sequence ID" value="NZ_CP159290.1"/>
</dbReference>
<feature type="region of interest" description="Disordered" evidence="1">
    <location>
        <begin position="57"/>
        <end position="91"/>
    </location>
</feature>
<sequence length="91" mass="10768">MVQVQVRLCDVCRERDKETPAEQYRVSSRGRTAEVDLCEEHSVALEELLSKFEMTTSRRRRQDLTSRVTTLEDIEREKRERKQSTKDPKPS</sequence>
<gene>
    <name evidence="2" type="ORF">ABRQ22_14700</name>
</gene>
<dbReference type="AlphaFoldDB" id="A0AAU8FYG5"/>
<accession>A0AAU8FYG5</accession>
<organism evidence="2">
    <name type="scientific">Cellulosimicrobium sp. ES-005</name>
    <dbReference type="NCBI Taxonomy" id="3163031"/>
    <lineage>
        <taxon>Bacteria</taxon>
        <taxon>Bacillati</taxon>
        <taxon>Actinomycetota</taxon>
        <taxon>Actinomycetes</taxon>
        <taxon>Micrococcales</taxon>
        <taxon>Promicromonosporaceae</taxon>
        <taxon>Cellulosimicrobium</taxon>
    </lineage>
</organism>